<dbReference type="InterPro" id="IPR013750">
    <property type="entry name" value="GHMP_kinase_C_dom"/>
</dbReference>
<dbReference type="GO" id="GO:0005524">
    <property type="term" value="F:ATP binding"/>
    <property type="evidence" value="ECO:0007669"/>
    <property type="project" value="UniProtKB-KW"/>
</dbReference>
<keyword evidence="4" id="KW-0067">ATP-binding</keyword>
<dbReference type="SUPFAM" id="SSF54211">
    <property type="entry name" value="Ribosomal protein S5 domain 2-like"/>
    <property type="match status" value="1"/>
</dbReference>
<dbReference type="InterPro" id="IPR014606">
    <property type="entry name" value="Heptose_7-P_kinase"/>
</dbReference>
<accession>A0A4Q1SH60</accession>
<evidence type="ECO:0000259" key="6">
    <source>
        <dbReference type="Pfam" id="PF00288"/>
    </source>
</evidence>
<comment type="caution">
    <text evidence="8">The sequence shown here is derived from an EMBL/GenBank/DDBJ whole genome shotgun (WGS) entry which is preliminary data.</text>
</comment>
<dbReference type="SUPFAM" id="SSF55060">
    <property type="entry name" value="GHMP Kinase, C-terminal domain"/>
    <property type="match status" value="1"/>
</dbReference>
<evidence type="ECO:0000259" key="7">
    <source>
        <dbReference type="Pfam" id="PF08544"/>
    </source>
</evidence>
<dbReference type="PIRSF" id="PIRSF036406">
    <property type="entry name" value="Hept_kin"/>
    <property type="match status" value="1"/>
</dbReference>
<dbReference type="PROSITE" id="PS00627">
    <property type="entry name" value="GHMP_KINASES_ATP"/>
    <property type="match status" value="1"/>
</dbReference>
<feature type="domain" description="GHMP kinase N-terminal" evidence="6">
    <location>
        <begin position="80"/>
        <end position="154"/>
    </location>
</feature>
<dbReference type="InterPro" id="IPR001174">
    <property type="entry name" value="HddA/FKP"/>
</dbReference>
<reference evidence="8 9" key="1">
    <citation type="journal article" date="2016" name="Int. J. Syst. Evol. Microbiol.">
        <title>Acidipila dinghuensis sp. nov., an acidobacterium isolated from forest soil.</title>
        <authorList>
            <person name="Jiang Y.W."/>
            <person name="Wang J."/>
            <person name="Chen M.H."/>
            <person name="Lv Y.Y."/>
            <person name="Qiu L.H."/>
        </authorList>
    </citation>
    <scope>NUCLEOTIDE SEQUENCE [LARGE SCALE GENOMIC DNA]</scope>
    <source>
        <strain evidence="8 9">DHOF10</strain>
    </source>
</reference>
<evidence type="ECO:0000256" key="1">
    <source>
        <dbReference type="ARBA" id="ARBA00022679"/>
    </source>
</evidence>
<dbReference type="Gene3D" id="3.30.230.120">
    <property type="match status" value="1"/>
</dbReference>
<dbReference type="PRINTS" id="PR00960">
    <property type="entry name" value="LMBPPROTEIN"/>
</dbReference>
<dbReference type="PANTHER" id="PTHR32463">
    <property type="entry name" value="L-FUCOSE KINASE"/>
    <property type="match status" value="1"/>
</dbReference>
<keyword evidence="3 8" id="KW-0418">Kinase</keyword>
<dbReference type="OrthoDB" id="9812992at2"/>
<dbReference type="InterPro" id="IPR020568">
    <property type="entry name" value="Ribosomal_Su5_D2-typ_SF"/>
</dbReference>
<keyword evidence="1" id="KW-0808">Transferase</keyword>
<evidence type="ECO:0000256" key="4">
    <source>
        <dbReference type="ARBA" id="ARBA00022840"/>
    </source>
</evidence>
<keyword evidence="9" id="KW-1185">Reference proteome</keyword>
<dbReference type="InterPro" id="IPR036554">
    <property type="entry name" value="GHMP_kinase_C_sf"/>
</dbReference>
<dbReference type="GO" id="GO:0042352">
    <property type="term" value="P:GDP-L-fucose salvage"/>
    <property type="evidence" value="ECO:0007669"/>
    <property type="project" value="TreeGrafter"/>
</dbReference>
<dbReference type="InterPro" id="IPR052203">
    <property type="entry name" value="GHMP_Kinase-Related"/>
</dbReference>
<dbReference type="GO" id="GO:0050201">
    <property type="term" value="F:fucokinase activity"/>
    <property type="evidence" value="ECO:0007669"/>
    <property type="project" value="TreeGrafter"/>
</dbReference>
<comment type="similarity">
    <text evidence="5">Belongs to the GHMP kinase family.</text>
</comment>
<evidence type="ECO:0000313" key="9">
    <source>
        <dbReference type="Proteomes" id="UP000290253"/>
    </source>
</evidence>
<evidence type="ECO:0000256" key="5">
    <source>
        <dbReference type="ARBA" id="ARBA00038121"/>
    </source>
</evidence>
<organism evidence="8 9">
    <name type="scientific">Silvibacterium dinghuense</name>
    <dbReference type="NCBI Taxonomy" id="1560006"/>
    <lineage>
        <taxon>Bacteria</taxon>
        <taxon>Pseudomonadati</taxon>
        <taxon>Acidobacteriota</taxon>
        <taxon>Terriglobia</taxon>
        <taxon>Terriglobales</taxon>
        <taxon>Acidobacteriaceae</taxon>
        <taxon>Silvibacterium</taxon>
    </lineage>
</organism>
<name>A0A4Q1SH60_9BACT</name>
<feature type="domain" description="GHMP kinase C-terminal" evidence="7">
    <location>
        <begin position="232"/>
        <end position="308"/>
    </location>
</feature>
<dbReference type="InterPro" id="IPR006203">
    <property type="entry name" value="GHMP_knse_ATP-bd_CS"/>
</dbReference>
<dbReference type="PANTHER" id="PTHR32463:SF0">
    <property type="entry name" value="L-FUCOSE KINASE"/>
    <property type="match status" value="1"/>
</dbReference>
<evidence type="ECO:0000313" key="8">
    <source>
        <dbReference type="EMBL" id="RXS96695.1"/>
    </source>
</evidence>
<dbReference type="AlphaFoldDB" id="A0A4Q1SH60"/>
<evidence type="ECO:0000256" key="3">
    <source>
        <dbReference type="ARBA" id="ARBA00022777"/>
    </source>
</evidence>
<evidence type="ECO:0000256" key="2">
    <source>
        <dbReference type="ARBA" id="ARBA00022741"/>
    </source>
</evidence>
<dbReference type="Pfam" id="PF08544">
    <property type="entry name" value="GHMP_kinases_C"/>
    <property type="match status" value="1"/>
</dbReference>
<keyword evidence="2" id="KW-0547">Nucleotide-binding</keyword>
<dbReference type="Proteomes" id="UP000290253">
    <property type="component" value="Unassembled WGS sequence"/>
</dbReference>
<gene>
    <name evidence="8" type="ORF">ESZ00_01745</name>
</gene>
<protein>
    <submittedName>
        <fullName evidence="8">Galactokinase</fullName>
    </submittedName>
</protein>
<dbReference type="Pfam" id="PF00288">
    <property type="entry name" value="GHMP_kinases_N"/>
    <property type="match status" value="1"/>
</dbReference>
<sequence length="328" mass="36850">MIMTRTPLRISIGGGGTDLPSYYRRFEGFVISAAINKHVYLTANRSFTHGYLLRYSINEHVSHTSEIRHPLLRHAIEMQEVRDPLEIVSIADVPAGTGLGSSGAFVVGLVHLLHAHKCEPVTPEQLAREAIEIEMERLGEPVGKQDQYIAAYGGLLCQHYHQDDTVTLEPLSMRADTLRDFCDSLMLFFAGETRQASVILEEQRKRTEEDDPAMLEGLHFARQLGLEIRHILEAGDVAAFGPLMHQHWERKRNRSRGMSNARIDGLYEMARRSGGALGGKLVGAGGCGFLLFQTFDRRRLRNCMREAGVEEMDFQFDFDGSVVHTRSV</sequence>
<dbReference type="InterPro" id="IPR006204">
    <property type="entry name" value="GHMP_kinase_N_dom"/>
</dbReference>
<dbReference type="EMBL" id="SDMK01000001">
    <property type="protein sequence ID" value="RXS96695.1"/>
    <property type="molecule type" value="Genomic_DNA"/>
</dbReference>
<proteinExistence type="inferred from homology"/>